<dbReference type="EMBL" id="CP019948">
    <property type="protein sequence ID" value="ARN83512.1"/>
    <property type="molecule type" value="Genomic_DNA"/>
</dbReference>
<reference evidence="3 4" key="1">
    <citation type="submission" date="2017-02" db="EMBL/GenBank/DDBJ databases">
        <authorList>
            <person name="Peterson S.W."/>
        </authorList>
    </citation>
    <scope>NUCLEOTIDE SEQUENCE [LARGE SCALE GENOMIC DNA]</scope>
    <source>
        <strain evidence="3 4">S285</strain>
    </source>
</reference>
<dbReference type="KEGG" id="mbry:B1812_09155"/>
<dbReference type="InterPro" id="IPR011051">
    <property type="entry name" value="RmlC_Cupin_sf"/>
</dbReference>
<feature type="signal peptide" evidence="2">
    <location>
        <begin position="1"/>
        <end position="21"/>
    </location>
</feature>
<keyword evidence="4" id="KW-1185">Reference proteome</keyword>
<gene>
    <name evidence="3" type="ORF">B1812_09155</name>
</gene>
<evidence type="ECO:0000313" key="3">
    <source>
        <dbReference type="EMBL" id="ARN83512.1"/>
    </source>
</evidence>
<dbReference type="RefSeq" id="WP_085773614.1">
    <property type="nucleotide sequence ID" value="NZ_AP027149.1"/>
</dbReference>
<feature type="chain" id="PRO_5012890687" description="Cupin" evidence="2">
    <location>
        <begin position="22"/>
        <end position="172"/>
    </location>
</feature>
<dbReference type="Pfam" id="PF14499">
    <property type="entry name" value="DUF4437"/>
    <property type="match status" value="1"/>
</dbReference>
<feature type="region of interest" description="Disordered" evidence="1">
    <location>
        <begin position="148"/>
        <end position="172"/>
    </location>
</feature>
<evidence type="ECO:0000256" key="1">
    <source>
        <dbReference type="SAM" id="MobiDB-lite"/>
    </source>
</evidence>
<dbReference type="CDD" id="cd06989">
    <property type="entry name" value="cupin_DRT102"/>
    <property type="match status" value="1"/>
</dbReference>
<dbReference type="Proteomes" id="UP000193978">
    <property type="component" value="Chromosome"/>
</dbReference>
<evidence type="ECO:0000313" key="4">
    <source>
        <dbReference type="Proteomes" id="UP000193978"/>
    </source>
</evidence>
<dbReference type="SUPFAM" id="SSF51182">
    <property type="entry name" value="RmlC-like cupins"/>
    <property type="match status" value="1"/>
</dbReference>
<evidence type="ECO:0000256" key="2">
    <source>
        <dbReference type="SAM" id="SignalP"/>
    </source>
</evidence>
<dbReference type="OrthoDB" id="7506908at2"/>
<feature type="compositionally biased region" description="Polar residues" evidence="1">
    <location>
        <begin position="161"/>
        <end position="172"/>
    </location>
</feature>
<dbReference type="InterPro" id="IPR014710">
    <property type="entry name" value="RmlC-like_jellyroll"/>
</dbReference>
<dbReference type="InterPro" id="IPR028013">
    <property type="entry name" value="DUF4437"/>
</dbReference>
<name>A0A1W6N0Y6_9HYPH</name>
<organism evidence="3 4">
    <name type="scientific">Methylocystis bryophila</name>
    <dbReference type="NCBI Taxonomy" id="655015"/>
    <lineage>
        <taxon>Bacteria</taxon>
        <taxon>Pseudomonadati</taxon>
        <taxon>Pseudomonadota</taxon>
        <taxon>Alphaproteobacteria</taxon>
        <taxon>Hyphomicrobiales</taxon>
        <taxon>Methylocystaceae</taxon>
        <taxon>Methylocystis</taxon>
    </lineage>
</organism>
<dbReference type="Gene3D" id="2.60.120.10">
    <property type="entry name" value="Jelly Rolls"/>
    <property type="match status" value="1"/>
</dbReference>
<evidence type="ECO:0008006" key="5">
    <source>
        <dbReference type="Google" id="ProtNLM"/>
    </source>
</evidence>
<protein>
    <recommendedName>
        <fullName evidence="5">Cupin</fullName>
    </recommendedName>
</protein>
<keyword evidence="2" id="KW-0732">Signal</keyword>
<accession>A0A1W6N0Y6</accession>
<dbReference type="AlphaFoldDB" id="A0A1W6N0Y6"/>
<proteinExistence type="predicted"/>
<sequence length="172" mass="18353">MKAVFIGALIGPLLSSSPVKAADAIDTHKVFLPQEIQWATTPPSLPSGAEVAVLHGDPEKPGMFVLRLKLPKGYKIAPHMHNQSENLTVISGSLRLGLGPAADRASVETLPAGSFSSMPHGVVHYALVNEDSVVQISGSGPWNIEYVNPKDDPRLNGAPEPTQNELYSSRSR</sequence>
<dbReference type="STRING" id="655015.B1812_09155"/>